<evidence type="ECO:0000256" key="1">
    <source>
        <dbReference type="ARBA" id="ARBA00023015"/>
    </source>
</evidence>
<dbReference type="RefSeq" id="WP_074254626.1">
    <property type="nucleotide sequence ID" value="NZ_FSRL01000001.1"/>
</dbReference>
<dbReference type="InterPro" id="IPR000835">
    <property type="entry name" value="HTH_MarR-typ"/>
</dbReference>
<keyword evidence="2 6" id="KW-0238">DNA-binding</keyword>
<dbReference type="OrthoDB" id="9806864at2"/>
<organism evidence="6 7">
    <name type="scientific">Vannielia litorea</name>
    <dbReference type="NCBI Taxonomy" id="1217970"/>
    <lineage>
        <taxon>Bacteria</taxon>
        <taxon>Pseudomonadati</taxon>
        <taxon>Pseudomonadota</taxon>
        <taxon>Alphaproteobacteria</taxon>
        <taxon>Rhodobacterales</taxon>
        <taxon>Paracoccaceae</taxon>
        <taxon>Vannielia</taxon>
    </lineage>
</organism>
<keyword evidence="4" id="KW-0472">Membrane</keyword>
<dbReference type="InterPro" id="IPR036390">
    <property type="entry name" value="WH_DNA-bd_sf"/>
</dbReference>
<gene>
    <name evidence="6" type="ORF">SAMN05444002_0439</name>
</gene>
<dbReference type="SMART" id="SM00347">
    <property type="entry name" value="HTH_MARR"/>
    <property type="match status" value="1"/>
</dbReference>
<dbReference type="STRING" id="1217970.SAMN05444002_0439"/>
<evidence type="ECO:0000256" key="3">
    <source>
        <dbReference type="ARBA" id="ARBA00023163"/>
    </source>
</evidence>
<keyword evidence="4" id="KW-1133">Transmembrane helix</keyword>
<dbReference type="AlphaFoldDB" id="A0A1N6E804"/>
<keyword evidence="3" id="KW-0804">Transcription</keyword>
<keyword evidence="1" id="KW-0805">Transcription regulation</keyword>
<accession>A0A1N6E804</accession>
<keyword evidence="4" id="KW-0812">Transmembrane</keyword>
<dbReference type="InterPro" id="IPR039422">
    <property type="entry name" value="MarR/SlyA-like"/>
</dbReference>
<evidence type="ECO:0000256" key="2">
    <source>
        <dbReference type="ARBA" id="ARBA00023125"/>
    </source>
</evidence>
<protein>
    <submittedName>
        <fullName evidence="6">DNA-binding transcriptional regulator, MarR family</fullName>
    </submittedName>
</protein>
<keyword evidence="7" id="KW-1185">Reference proteome</keyword>
<dbReference type="Proteomes" id="UP000184932">
    <property type="component" value="Unassembled WGS sequence"/>
</dbReference>
<feature type="transmembrane region" description="Helical" evidence="4">
    <location>
        <begin position="34"/>
        <end position="58"/>
    </location>
</feature>
<dbReference type="GO" id="GO:0006950">
    <property type="term" value="P:response to stress"/>
    <property type="evidence" value="ECO:0007669"/>
    <property type="project" value="TreeGrafter"/>
</dbReference>
<dbReference type="InterPro" id="IPR036388">
    <property type="entry name" value="WH-like_DNA-bd_sf"/>
</dbReference>
<dbReference type="PROSITE" id="PS50995">
    <property type="entry name" value="HTH_MARR_2"/>
    <property type="match status" value="1"/>
</dbReference>
<evidence type="ECO:0000313" key="6">
    <source>
        <dbReference type="EMBL" id="SIN79133.1"/>
    </source>
</evidence>
<dbReference type="EMBL" id="FSRL01000001">
    <property type="protein sequence ID" value="SIN79133.1"/>
    <property type="molecule type" value="Genomic_DNA"/>
</dbReference>
<evidence type="ECO:0000259" key="5">
    <source>
        <dbReference type="PROSITE" id="PS50995"/>
    </source>
</evidence>
<dbReference type="PANTHER" id="PTHR33164">
    <property type="entry name" value="TRANSCRIPTIONAL REGULATOR, MARR FAMILY"/>
    <property type="match status" value="1"/>
</dbReference>
<dbReference type="PANTHER" id="PTHR33164:SF64">
    <property type="entry name" value="TRANSCRIPTIONAL REGULATOR SLYA"/>
    <property type="match status" value="1"/>
</dbReference>
<name>A0A1N6E804_9RHOB</name>
<dbReference type="GO" id="GO:0003700">
    <property type="term" value="F:DNA-binding transcription factor activity"/>
    <property type="evidence" value="ECO:0007669"/>
    <property type="project" value="InterPro"/>
</dbReference>
<dbReference type="Gene3D" id="1.10.10.10">
    <property type="entry name" value="Winged helix-like DNA-binding domain superfamily/Winged helix DNA-binding domain"/>
    <property type="match status" value="1"/>
</dbReference>
<dbReference type="Pfam" id="PF12802">
    <property type="entry name" value="MarR_2"/>
    <property type="match status" value="1"/>
</dbReference>
<feature type="domain" description="HTH marR-type" evidence="5">
    <location>
        <begin position="2"/>
        <end position="142"/>
    </location>
</feature>
<evidence type="ECO:0000256" key="4">
    <source>
        <dbReference type="SAM" id="Phobius"/>
    </source>
</evidence>
<proteinExistence type="predicted"/>
<dbReference type="PRINTS" id="PR00598">
    <property type="entry name" value="HTHMARR"/>
</dbReference>
<evidence type="ECO:0000313" key="7">
    <source>
        <dbReference type="Proteomes" id="UP000184932"/>
    </source>
</evidence>
<dbReference type="SUPFAM" id="SSF46785">
    <property type="entry name" value="Winged helix' DNA-binding domain"/>
    <property type="match status" value="1"/>
</dbReference>
<reference evidence="7" key="1">
    <citation type="submission" date="2016-11" db="EMBL/GenBank/DDBJ databases">
        <authorList>
            <person name="Varghese N."/>
            <person name="Submissions S."/>
        </authorList>
    </citation>
    <scope>NUCLEOTIDE SEQUENCE [LARGE SCALE GENOMIC DNA]</scope>
    <source>
        <strain evidence="7">DSM 29440</strain>
    </source>
</reference>
<dbReference type="GO" id="GO:0003677">
    <property type="term" value="F:DNA binding"/>
    <property type="evidence" value="ECO:0007669"/>
    <property type="project" value="UniProtKB-KW"/>
</dbReference>
<sequence>MPLTLTETLSRAGNPTESDGFRLWHRFLGWQRSLSASLLALGLTQPLFSVLAVIGWLTREGGAVTQQRIANVSGMDRMHISGLVRKLEAMGLVTRTPSQRDRRAVAVSLTPEGRDTLARAIPAAADHDAAFFASAPERSARR</sequence>